<proteinExistence type="predicted"/>
<comment type="caution">
    <text evidence="1">The sequence shown here is derived from an EMBL/GenBank/DDBJ whole genome shotgun (WGS) entry which is preliminary data.</text>
</comment>
<evidence type="ECO:0000313" key="1">
    <source>
        <dbReference type="EMBL" id="OGD87206.1"/>
    </source>
</evidence>
<dbReference type="EMBL" id="MFAZ01000018">
    <property type="protein sequence ID" value="OGD87206.1"/>
    <property type="molecule type" value="Genomic_DNA"/>
</dbReference>
<sequence>MDSLIEIFRKKQHDQQTVEKEQPKVTIEFDQNIKPFENIQPDKTGKWEVYKYLKGVGTVKFIATPNIQPRDVVVATFPNPRAILVYVDFEDVTSNGIKRQYFEDTALQTTVPGLNPQRSQPTPQEGIIETMNFEYWTPATEHEEEGVVINHLLVEDKKVPQLEFKFGLLEPKK</sequence>
<reference evidence="1 2" key="1">
    <citation type="journal article" date="2016" name="Nat. Commun.">
        <title>Thousands of microbial genomes shed light on interconnected biogeochemical processes in an aquifer system.</title>
        <authorList>
            <person name="Anantharaman K."/>
            <person name="Brown C.T."/>
            <person name="Hug L.A."/>
            <person name="Sharon I."/>
            <person name="Castelle C.J."/>
            <person name="Probst A.J."/>
            <person name="Thomas B.C."/>
            <person name="Singh A."/>
            <person name="Wilkins M.J."/>
            <person name="Karaoz U."/>
            <person name="Brodie E.L."/>
            <person name="Williams K.H."/>
            <person name="Hubbard S.S."/>
            <person name="Banfield J.F."/>
        </authorList>
    </citation>
    <scope>NUCLEOTIDE SEQUENCE [LARGE SCALE GENOMIC DNA]</scope>
</reference>
<dbReference type="Proteomes" id="UP000179102">
    <property type="component" value="Unassembled WGS sequence"/>
</dbReference>
<accession>A0A1F5G5Q3</accession>
<organism evidence="1 2">
    <name type="scientific">Candidatus Curtissbacteria bacterium RIFCSPHIGHO2_01_FULL_41_11</name>
    <dbReference type="NCBI Taxonomy" id="1797711"/>
    <lineage>
        <taxon>Bacteria</taxon>
        <taxon>Candidatus Curtissiibacteriota</taxon>
    </lineage>
</organism>
<gene>
    <name evidence="1" type="ORF">A2870_03600</name>
</gene>
<evidence type="ECO:0000313" key="2">
    <source>
        <dbReference type="Proteomes" id="UP000179102"/>
    </source>
</evidence>
<protein>
    <submittedName>
        <fullName evidence="1">Uncharacterized protein</fullName>
    </submittedName>
</protein>
<name>A0A1F5G5Q3_9BACT</name>
<dbReference type="STRING" id="1797711.A2870_03600"/>
<dbReference type="AlphaFoldDB" id="A0A1F5G5Q3"/>